<dbReference type="PANTHER" id="PTHR43133:SF8">
    <property type="entry name" value="RNA POLYMERASE SIGMA FACTOR HI_1459-RELATED"/>
    <property type="match status" value="1"/>
</dbReference>
<gene>
    <name evidence="8" type="ORF">H9809_01005</name>
</gene>
<evidence type="ECO:0000259" key="6">
    <source>
        <dbReference type="Pfam" id="PF04542"/>
    </source>
</evidence>
<evidence type="ECO:0000256" key="3">
    <source>
        <dbReference type="ARBA" id="ARBA00023082"/>
    </source>
</evidence>
<keyword evidence="3" id="KW-0731">Sigma factor</keyword>
<evidence type="ECO:0000313" key="9">
    <source>
        <dbReference type="Proteomes" id="UP000824056"/>
    </source>
</evidence>
<sequence>MKITDKNFIGEISRRNEKALEYCMARFGGLVKAVIRRHLGSLRQYEEECINDVFFAVWEHISSYDEKRNSFDNWIAGVARIKALDCRRRYARHLAELSWEEQEPQMQSREGQPEALVLQQEIAEEIQKLLECLKPQDRELFRKVYIEEQDLEEVSRNTGMSKPVIYNHLSRGKKKIRSIFANRASKGE</sequence>
<dbReference type="NCBIfam" id="TIGR02937">
    <property type="entry name" value="sigma70-ECF"/>
    <property type="match status" value="1"/>
</dbReference>
<evidence type="ECO:0000256" key="1">
    <source>
        <dbReference type="ARBA" id="ARBA00010641"/>
    </source>
</evidence>
<dbReference type="AlphaFoldDB" id="A0A9D2JRX0"/>
<dbReference type="SUPFAM" id="SSF88659">
    <property type="entry name" value="Sigma3 and sigma4 domains of RNA polymerase sigma factors"/>
    <property type="match status" value="1"/>
</dbReference>
<evidence type="ECO:0000256" key="4">
    <source>
        <dbReference type="ARBA" id="ARBA00023125"/>
    </source>
</evidence>
<evidence type="ECO:0000259" key="7">
    <source>
        <dbReference type="Pfam" id="PF08281"/>
    </source>
</evidence>
<dbReference type="EMBL" id="DXBG01000024">
    <property type="protein sequence ID" value="HIZ64478.1"/>
    <property type="molecule type" value="Genomic_DNA"/>
</dbReference>
<dbReference type="Pfam" id="PF04542">
    <property type="entry name" value="Sigma70_r2"/>
    <property type="match status" value="1"/>
</dbReference>
<dbReference type="InterPro" id="IPR039425">
    <property type="entry name" value="RNA_pol_sigma-70-like"/>
</dbReference>
<keyword evidence="5" id="KW-0804">Transcription</keyword>
<dbReference type="SUPFAM" id="SSF88946">
    <property type="entry name" value="Sigma2 domain of RNA polymerase sigma factors"/>
    <property type="match status" value="1"/>
</dbReference>
<dbReference type="GO" id="GO:0006352">
    <property type="term" value="P:DNA-templated transcription initiation"/>
    <property type="evidence" value="ECO:0007669"/>
    <property type="project" value="InterPro"/>
</dbReference>
<keyword evidence="4" id="KW-0238">DNA-binding</keyword>
<dbReference type="Gene3D" id="1.10.1740.10">
    <property type="match status" value="1"/>
</dbReference>
<dbReference type="InterPro" id="IPR036388">
    <property type="entry name" value="WH-like_DNA-bd_sf"/>
</dbReference>
<comment type="caution">
    <text evidence="8">The sequence shown here is derived from an EMBL/GenBank/DDBJ whole genome shotgun (WGS) entry which is preliminary data.</text>
</comment>
<feature type="domain" description="RNA polymerase sigma factor 70 region 4 type 2" evidence="7">
    <location>
        <begin position="124"/>
        <end position="176"/>
    </location>
</feature>
<name>A0A9D2JRX0_9FIRM</name>
<organism evidence="8 9">
    <name type="scientific">Candidatus Blautia pullicola</name>
    <dbReference type="NCBI Taxonomy" id="2838498"/>
    <lineage>
        <taxon>Bacteria</taxon>
        <taxon>Bacillati</taxon>
        <taxon>Bacillota</taxon>
        <taxon>Clostridia</taxon>
        <taxon>Lachnospirales</taxon>
        <taxon>Lachnospiraceae</taxon>
        <taxon>Blautia</taxon>
    </lineage>
</organism>
<protein>
    <submittedName>
        <fullName evidence="8">Sigma-70 family RNA polymerase sigma factor</fullName>
    </submittedName>
</protein>
<dbReference type="InterPro" id="IPR007627">
    <property type="entry name" value="RNA_pol_sigma70_r2"/>
</dbReference>
<feature type="domain" description="RNA polymerase sigma-70 region 2" evidence="6">
    <location>
        <begin position="26"/>
        <end position="92"/>
    </location>
</feature>
<evidence type="ECO:0000256" key="5">
    <source>
        <dbReference type="ARBA" id="ARBA00023163"/>
    </source>
</evidence>
<dbReference type="InterPro" id="IPR014284">
    <property type="entry name" value="RNA_pol_sigma-70_dom"/>
</dbReference>
<dbReference type="Pfam" id="PF08281">
    <property type="entry name" value="Sigma70_r4_2"/>
    <property type="match status" value="1"/>
</dbReference>
<reference evidence="8" key="1">
    <citation type="journal article" date="2021" name="PeerJ">
        <title>Extensive microbial diversity within the chicken gut microbiome revealed by metagenomics and culture.</title>
        <authorList>
            <person name="Gilroy R."/>
            <person name="Ravi A."/>
            <person name="Getino M."/>
            <person name="Pursley I."/>
            <person name="Horton D.L."/>
            <person name="Alikhan N.F."/>
            <person name="Baker D."/>
            <person name="Gharbi K."/>
            <person name="Hall N."/>
            <person name="Watson M."/>
            <person name="Adriaenssens E.M."/>
            <person name="Foster-Nyarko E."/>
            <person name="Jarju S."/>
            <person name="Secka A."/>
            <person name="Antonio M."/>
            <person name="Oren A."/>
            <person name="Chaudhuri R.R."/>
            <person name="La Ragione R."/>
            <person name="Hildebrand F."/>
            <person name="Pallen M.J."/>
        </authorList>
    </citation>
    <scope>NUCLEOTIDE SEQUENCE</scope>
    <source>
        <strain evidence="8">1068</strain>
    </source>
</reference>
<dbReference type="InterPro" id="IPR013325">
    <property type="entry name" value="RNA_pol_sigma_r2"/>
</dbReference>
<dbReference type="InterPro" id="IPR013324">
    <property type="entry name" value="RNA_pol_sigma_r3/r4-like"/>
</dbReference>
<proteinExistence type="inferred from homology"/>
<reference evidence="8" key="2">
    <citation type="submission" date="2021-04" db="EMBL/GenBank/DDBJ databases">
        <authorList>
            <person name="Gilroy R."/>
        </authorList>
    </citation>
    <scope>NUCLEOTIDE SEQUENCE</scope>
    <source>
        <strain evidence="8">1068</strain>
    </source>
</reference>
<comment type="similarity">
    <text evidence="1">Belongs to the sigma-70 factor family. ECF subfamily.</text>
</comment>
<dbReference type="InterPro" id="IPR013249">
    <property type="entry name" value="RNA_pol_sigma70_r4_t2"/>
</dbReference>
<dbReference type="Proteomes" id="UP000824056">
    <property type="component" value="Unassembled WGS sequence"/>
</dbReference>
<evidence type="ECO:0000313" key="8">
    <source>
        <dbReference type="EMBL" id="HIZ64478.1"/>
    </source>
</evidence>
<dbReference type="GO" id="GO:0003677">
    <property type="term" value="F:DNA binding"/>
    <property type="evidence" value="ECO:0007669"/>
    <property type="project" value="UniProtKB-KW"/>
</dbReference>
<evidence type="ECO:0000256" key="2">
    <source>
        <dbReference type="ARBA" id="ARBA00023015"/>
    </source>
</evidence>
<dbReference type="GO" id="GO:0016987">
    <property type="term" value="F:sigma factor activity"/>
    <property type="evidence" value="ECO:0007669"/>
    <property type="project" value="UniProtKB-KW"/>
</dbReference>
<dbReference type="PANTHER" id="PTHR43133">
    <property type="entry name" value="RNA POLYMERASE ECF-TYPE SIGMA FACTO"/>
    <property type="match status" value="1"/>
</dbReference>
<keyword evidence="2" id="KW-0805">Transcription regulation</keyword>
<dbReference type="Gene3D" id="1.10.10.10">
    <property type="entry name" value="Winged helix-like DNA-binding domain superfamily/Winged helix DNA-binding domain"/>
    <property type="match status" value="1"/>
</dbReference>
<accession>A0A9D2JRX0</accession>